<evidence type="ECO:0000313" key="1">
    <source>
        <dbReference type="EMBL" id="MAA20462.1"/>
    </source>
</evidence>
<reference evidence="1" key="1">
    <citation type="journal article" date="2017" name="Parasit. Vectors">
        <title>Sialotranscriptomics of Rhipicephalus zambeziensis reveals intricate expression profiles of secretory proteins and suggests tight temporal transcriptional regulation during blood-feeding.</title>
        <authorList>
            <person name="de Castro M.H."/>
            <person name="de Klerk D."/>
            <person name="Pienaar R."/>
            <person name="Rees D.J.G."/>
            <person name="Mans B.J."/>
        </authorList>
    </citation>
    <scope>NUCLEOTIDE SEQUENCE</scope>
    <source>
        <tissue evidence="1">Salivary glands</tissue>
    </source>
</reference>
<name>A0A224Z305_9ACAR</name>
<proteinExistence type="predicted"/>
<sequence length="212" mass="24654">MCSQALRRLRYLQRALSSAPSNTRLLTYKTLVCPILEYGSVIWNPHKIADIRKIESVHKKAIRFICCHYGRYFPPSSLLHSLQLTSLSSRRQVESLKFFYNLIHSPRFSLLSNYITPAKPTSTGHHHKLNISPFHHQTDAYKQTFFVNTIELWNALPSHVRSISLIEFVWYTTIHLSSCSMHVVLFCNFLIRYLPSCNSLSGLQYIKINKIK</sequence>
<dbReference type="AlphaFoldDB" id="A0A224Z305"/>
<accession>A0A224Z305</accession>
<organism evidence="1">
    <name type="scientific">Rhipicephalus zambeziensis</name>
    <dbReference type="NCBI Taxonomy" id="60191"/>
    <lineage>
        <taxon>Eukaryota</taxon>
        <taxon>Metazoa</taxon>
        <taxon>Ecdysozoa</taxon>
        <taxon>Arthropoda</taxon>
        <taxon>Chelicerata</taxon>
        <taxon>Arachnida</taxon>
        <taxon>Acari</taxon>
        <taxon>Parasitiformes</taxon>
        <taxon>Ixodida</taxon>
        <taxon>Ixodoidea</taxon>
        <taxon>Ixodidae</taxon>
        <taxon>Rhipicephalinae</taxon>
        <taxon>Rhipicephalus</taxon>
        <taxon>Rhipicephalus</taxon>
    </lineage>
</organism>
<dbReference type="EMBL" id="GFPF01009316">
    <property type="protein sequence ID" value="MAA20462.1"/>
    <property type="molecule type" value="Transcribed_RNA"/>
</dbReference>
<protein>
    <submittedName>
        <fullName evidence="1">L3</fullName>
    </submittedName>
</protein>